<feature type="signal peptide" evidence="1">
    <location>
        <begin position="1"/>
        <end position="19"/>
    </location>
</feature>
<evidence type="ECO:0000256" key="1">
    <source>
        <dbReference type="SAM" id="SignalP"/>
    </source>
</evidence>
<name>A0A2N8Z8S1_9VIBR</name>
<keyword evidence="3" id="KW-1185">Reference proteome</keyword>
<dbReference type="AlphaFoldDB" id="A0A2N8Z8S1"/>
<evidence type="ECO:0000313" key="3">
    <source>
        <dbReference type="Proteomes" id="UP000235828"/>
    </source>
</evidence>
<dbReference type="OrthoDB" id="5904741at2"/>
<dbReference type="KEGG" id="vta:A0313"/>
<reference evidence="2 3" key="1">
    <citation type="submission" date="2017-10" db="EMBL/GenBank/DDBJ databases">
        <authorList>
            <person name="Banno H."/>
            <person name="Chua N.-H."/>
        </authorList>
    </citation>
    <scope>NUCLEOTIDE SEQUENCE [LARGE SCALE GENOMIC DNA]</scope>
    <source>
        <strain evidence="2">Vibrio tapetis CECT4600</strain>
    </source>
</reference>
<gene>
    <name evidence="2" type="ORF">VTAP4600_A0313</name>
</gene>
<organism evidence="2 3">
    <name type="scientific">Vibrio tapetis subsp. tapetis</name>
    <dbReference type="NCBI Taxonomy" id="1671868"/>
    <lineage>
        <taxon>Bacteria</taxon>
        <taxon>Pseudomonadati</taxon>
        <taxon>Pseudomonadota</taxon>
        <taxon>Gammaproteobacteria</taxon>
        <taxon>Vibrionales</taxon>
        <taxon>Vibrionaceae</taxon>
        <taxon>Vibrio</taxon>
    </lineage>
</organism>
<dbReference type="RefSeq" id="WP_102521191.1">
    <property type="nucleotide sequence ID" value="NZ_LT960611.1"/>
</dbReference>
<protein>
    <submittedName>
        <fullName evidence="2">Uncharacterized protein</fullName>
    </submittedName>
</protein>
<evidence type="ECO:0000313" key="2">
    <source>
        <dbReference type="EMBL" id="SON48292.1"/>
    </source>
</evidence>
<feature type="chain" id="PRO_5014815490" evidence="1">
    <location>
        <begin position="20"/>
        <end position="170"/>
    </location>
</feature>
<dbReference type="EMBL" id="LT960611">
    <property type="protein sequence ID" value="SON48292.1"/>
    <property type="molecule type" value="Genomic_DNA"/>
</dbReference>
<sequence>MKRFALAVLLSSVSTLSVAADTTCQQGKYDAYIDASLAWYQDLVTLTTEQNPQLAEVSEWFLEGRTNHFELNREAVHYYLVNDPAKVNTNVSVESWLKLEQADIKQLTTREDTLGQLAKVTFADRQALPHAQNYELRAALADLLSHPNKIDQALGRYNEKVSAIAKTECD</sequence>
<proteinExistence type="predicted"/>
<keyword evidence="1" id="KW-0732">Signal</keyword>
<accession>A0A2N8Z8S1</accession>
<dbReference type="Proteomes" id="UP000235828">
    <property type="component" value="Chromosome A"/>
</dbReference>